<evidence type="ECO:0000256" key="6">
    <source>
        <dbReference type="ARBA" id="ARBA00022692"/>
    </source>
</evidence>
<organism evidence="16 17">
    <name type="scientific">Microbotryum silenes-dioicae</name>
    <dbReference type="NCBI Taxonomy" id="796604"/>
    <lineage>
        <taxon>Eukaryota</taxon>
        <taxon>Fungi</taxon>
        <taxon>Dikarya</taxon>
        <taxon>Basidiomycota</taxon>
        <taxon>Pucciniomycotina</taxon>
        <taxon>Microbotryomycetes</taxon>
        <taxon>Microbotryales</taxon>
        <taxon>Microbotryaceae</taxon>
        <taxon>Microbotryum</taxon>
    </lineage>
</organism>
<dbReference type="InterPro" id="IPR023214">
    <property type="entry name" value="HAD_sf"/>
</dbReference>
<dbReference type="AlphaFoldDB" id="A0A2X0PB59"/>
<keyword evidence="17" id="KW-1185">Reference proteome</keyword>
<feature type="region of interest" description="Disordered" evidence="14">
    <location>
        <begin position="620"/>
        <end position="640"/>
    </location>
</feature>
<proteinExistence type="inferred from homology"/>
<evidence type="ECO:0000313" key="17">
    <source>
        <dbReference type="Proteomes" id="UP000249464"/>
    </source>
</evidence>
<feature type="compositionally biased region" description="Polar residues" evidence="14">
    <location>
        <begin position="184"/>
        <end position="195"/>
    </location>
</feature>
<dbReference type="Gene3D" id="3.40.50.1000">
    <property type="entry name" value="HAD superfamily/HAD-like"/>
    <property type="match status" value="1"/>
</dbReference>
<dbReference type="SMART" id="SM00577">
    <property type="entry name" value="CPDc"/>
    <property type="match status" value="1"/>
</dbReference>
<evidence type="ECO:0000256" key="4">
    <source>
        <dbReference type="ARBA" id="ARBA00020799"/>
    </source>
</evidence>
<keyword evidence="6" id="KW-0812">Transmembrane</keyword>
<evidence type="ECO:0000256" key="5">
    <source>
        <dbReference type="ARBA" id="ARBA00022448"/>
    </source>
</evidence>
<dbReference type="InterPro" id="IPR004274">
    <property type="entry name" value="FCP1_dom"/>
</dbReference>
<feature type="compositionally biased region" description="Low complexity" evidence="14">
    <location>
        <begin position="78"/>
        <end position="141"/>
    </location>
</feature>
<reference evidence="16 17" key="1">
    <citation type="submission" date="2016-11" db="EMBL/GenBank/DDBJ databases">
        <authorList>
            <person name="Jaros S."/>
            <person name="Januszkiewicz K."/>
            <person name="Wedrychowicz H."/>
        </authorList>
    </citation>
    <scope>NUCLEOTIDE SEQUENCE [LARGE SCALE GENOMIC DNA]</scope>
</reference>
<evidence type="ECO:0000256" key="10">
    <source>
        <dbReference type="ARBA" id="ARBA00022989"/>
    </source>
</evidence>
<dbReference type="PROSITE" id="PS50969">
    <property type="entry name" value="FCP1"/>
    <property type="match status" value="1"/>
</dbReference>
<evidence type="ECO:0000256" key="9">
    <source>
        <dbReference type="ARBA" id="ARBA00022946"/>
    </source>
</evidence>
<keyword evidence="11" id="KW-0811">Translocation</keyword>
<comment type="subcellular location">
    <subcellularLocation>
        <location evidence="1">Mitochondrion inner membrane</location>
        <topology evidence="1">Single-pass membrane protein</topology>
    </subcellularLocation>
</comment>
<evidence type="ECO:0000256" key="2">
    <source>
        <dbReference type="ARBA" id="ARBA00006344"/>
    </source>
</evidence>
<evidence type="ECO:0000256" key="12">
    <source>
        <dbReference type="ARBA" id="ARBA00023128"/>
    </source>
</evidence>
<protein>
    <recommendedName>
        <fullName evidence="4">Mitochondrial import inner membrane translocase subunit TIM50</fullName>
    </recommendedName>
    <alternativeName>
        <fullName evidence="3">Mitochondrial import inner membrane translocase subunit tim50</fullName>
    </alternativeName>
</protein>
<evidence type="ECO:0000256" key="8">
    <source>
        <dbReference type="ARBA" id="ARBA00022927"/>
    </source>
</evidence>
<dbReference type="GO" id="GO:0005743">
    <property type="term" value="C:mitochondrial inner membrane"/>
    <property type="evidence" value="ECO:0007669"/>
    <property type="project" value="UniProtKB-SubCell"/>
</dbReference>
<keyword evidence="13" id="KW-0472">Membrane</keyword>
<feature type="compositionally biased region" description="Low complexity" evidence="14">
    <location>
        <begin position="148"/>
        <end position="168"/>
    </location>
</feature>
<feature type="compositionally biased region" description="Polar residues" evidence="14">
    <location>
        <begin position="631"/>
        <end position="640"/>
    </location>
</feature>
<evidence type="ECO:0000256" key="14">
    <source>
        <dbReference type="SAM" id="MobiDB-lite"/>
    </source>
</evidence>
<dbReference type="InterPro" id="IPR050365">
    <property type="entry name" value="TIM50"/>
</dbReference>
<name>A0A2X0PB59_9BASI</name>
<evidence type="ECO:0000256" key="3">
    <source>
        <dbReference type="ARBA" id="ARBA00013483"/>
    </source>
</evidence>
<feature type="domain" description="FCP1 homology" evidence="15">
    <location>
        <begin position="329"/>
        <end position="476"/>
    </location>
</feature>
<keyword evidence="7" id="KW-0999">Mitochondrion inner membrane</keyword>
<dbReference type="EMBL" id="FQNC01000046">
    <property type="protein sequence ID" value="SGY67663.1"/>
    <property type="molecule type" value="Genomic_DNA"/>
</dbReference>
<evidence type="ECO:0000256" key="1">
    <source>
        <dbReference type="ARBA" id="ARBA00004434"/>
    </source>
</evidence>
<keyword evidence="8" id="KW-0653">Protein transport</keyword>
<evidence type="ECO:0000313" key="16">
    <source>
        <dbReference type="EMBL" id="SGY67663.1"/>
    </source>
</evidence>
<dbReference type="CDD" id="cd07521">
    <property type="entry name" value="HAD_FCP1-like"/>
    <property type="match status" value="1"/>
</dbReference>
<evidence type="ECO:0000256" key="13">
    <source>
        <dbReference type="ARBA" id="ARBA00023136"/>
    </source>
</evidence>
<evidence type="ECO:0000256" key="7">
    <source>
        <dbReference type="ARBA" id="ARBA00022792"/>
    </source>
</evidence>
<evidence type="ECO:0000259" key="15">
    <source>
        <dbReference type="PROSITE" id="PS50969"/>
    </source>
</evidence>
<feature type="region of interest" description="Disordered" evidence="14">
    <location>
        <begin position="61"/>
        <end position="168"/>
    </location>
</feature>
<keyword evidence="5" id="KW-0813">Transport</keyword>
<evidence type="ECO:0000256" key="11">
    <source>
        <dbReference type="ARBA" id="ARBA00023010"/>
    </source>
</evidence>
<sequence>MLSPTASLSLQLLSRRTALYAYASNAASTTPAAAVGPAMTRTARNAAGLLSASSFAARHRAYATQQSGNQAAPAEENTPSADTTPATATEAPSQPAGSPAPTSTSTSTSTATATATATPSDPTPAPSATTPSALDPILSTSPTPPAAEAPLSTSSTSPSSSESALSRSSSLAESYLDYTEVVANPTQTRGSTFPGDTTKAKAKGSGTKSSIEQKRANLTRFFIGAGLLSLGYGAWSLGKPWENEAERLKLCGRSEDQDAIKGAELGGFQGWVARTKLRGFDILDVSVDLDRSPPPPPRAEPYFLFVPPRIQYYNKPAWDPLLPRPLPEPHYRPYTLVIDLDDMLIHPIWDTKHGWRTVKRPGVDYFLAYLSQFYEIVLFTSQPSYTAAPIVEQLDPYGAYIPWKLYKESLRFKNGTYIKDLSYLDRPLERTIILDTDPAYTQLQPTNAIHLTPWKGTRGDPTSKELVALIPFLEALAVRRVQDVRPVIQHYEGKHIPTAYAEVEAKMKKELVDKWERERQAMGQGWGRWVREAFAGIAKVRHIAKTYRVGCDDSQLILQPRDLQKPSDQPPELDIEKQRRISQKLYEEEQKYWKDNEALIKKQIEEDKERQLKEMKGSLLTFMGIAPPPRQQASEGQAGR</sequence>
<accession>A0A2X0PB59</accession>
<keyword evidence="12" id="KW-0496">Mitochondrion</keyword>
<dbReference type="Pfam" id="PF03031">
    <property type="entry name" value="NIF"/>
    <property type="match status" value="1"/>
</dbReference>
<keyword evidence="10" id="KW-1133">Transmembrane helix</keyword>
<comment type="similarity">
    <text evidence="2">Belongs to the TIM50 family.</text>
</comment>
<dbReference type="InterPro" id="IPR036412">
    <property type="entry name" value="HAD-like_sf"/>
</dbReference>
<dbReference type="FunFam" id="3.40.50.1000:FF:000019">
    <property type="entry name" value="Mitochondrial import inner membrane translocase subunit TIM50"/>
    <property type="match status" value="1"/>
</dbReference>
<keyword evidence="9" id="KW-0809">Transit peptide</keyword>
<feature type="region of interest" description="Disordered" evidence="14">
    <location>
        <begin position="182"/>
        <end position="208"/>
    </location>
</feature>
<dbReference type="STRING" id="796604.A0A2X0PB59"/>
<dbReference type="Proteomes" id="UP000249464">
    <property type="component" value="Unassembled WGS sequence"/>
</dbReference>
<dbReference type="SUPFAM" id="SSF56784">
    <property type="entry name" value="HAD-like"/>
    <property type="match status" value="1"/>
</dbReference>
<gene>
    <name evidence="16" type="primary">BQ5605_C004g02795</name>
    <name evidence="16" type="ORF">BQ5605_C004G02795</name>
</gene>
<dbReference type="PANTHER" id="PTHR12210">
    <property type="entry name" value="DULLARD PROTEIN PHOSPHATASE"/>
    <property type="match status" value="1"/>
</dbReference>
<dbReference type="GO" id="GO:0015031">
    <property type="term" value="P:protein transport"/>
    <property type="evidence" value="ECO:0007669"/>
    <property type="project" value="UniProtKB-KW"/>
</dbReference>